<dbReference type="EMBL" id="JACJHX010000022">
    <property type="protein sequence ID" value="MBA9028957.1"/>
    <property type="molecule type" value="Genomic_DNA"/>
</dbReference>
<organism evidence="2 3">
    <name type="scientific">Peribacillus huizhouensis</name>
    <dbReference type="NCBI Taxonomy" id="1501239"/>
    <lineage>
        <taxon>Bacteria</taxon>
        <taxon>Bacillati</taxon>
        <taxon>Bacillota</taxon>
        <taxon>Bacilli</taxon>
        <taxon>Bacillales</taxon>
        <taxon>Bacillaceae</taxon>
        <taxon>Peribacillus</taxon>
    </lineage>
</organism>
<name>A0ABR6CVA0_9BACI</name>
<evidence type="ECO:0000256" key="1">
    <source>
        <dbReference type="SAM" id="Phobius"/>
    </source>
</evidence>
<keyword evidence="1" id="KW-1133">Transmembrane helix</keyword>
<comment type="caution">
    <text evidence="2">The sequence shown here is derived from an EMBL/GenBank/DDBJ whole genome shotgun (WGS) entry which is preliminary data.</text>
</comment>
<reference evidence="2 3" key="1">
    <citation type="submission" date="2020-08" db="EMBL/GenBank/DDBJ databases">
        <title>Genomic Encyclopedia of Type Strains, Phase IV (KMG-IV): sequencing the most valuable type-strain genomes for metagenomic binning, comparative biology and taxonomic classification.</title>
        <authorList>
            <person name="Goeker M."/>
        </authorList>
    </citation>
    <scope>NUCLEOTIDE SEQUENCE [LARGE SCALE GENOMIC DNA]</scope>
    <source>
        <strain evidence="2 3">DSM 105481</strain>
    </source>
</reference>
<protein>
    <recommendedName>
        <fullName evidence="4">DUF4190 domain-containing protein</fullName>
    </recommendedName>
</protein>
<sequence>MEENRDTPPIQQQKNIPSNTNVISVKSWLGTLALLIIPFVNIILLFVWAFGGDANLNKRNFAKAQLILMAIFIGIYLIVLLFFLVLFGITANT</sequence>
<accession>A0ABR6CVA0</accession>
<keyword evidence="1" id="KW-0472">Membrane</keyword>
<evidence type="ECO:0000313" key="3">
    <source>
        <dbReference type="Proteomes" id="UP000626697"/>
    </source>
</evidence>
<keyword evidence="3" id="KW-1185">Reference proteome</keyword>
<feature type="transmembrane region" description="Helical" evidence="1">
    <location>
        <begin position="28"/>
        <end position="50"/>
    </location>
</feature>
<dbReference type="Proteomes" id="UP000626697">
    <property type="component" value="Unassembled WGS sequence"/>
</dbReference>
<evidence type="ECO:0008006" key="4">
    <source>
        <dbReference type="Google" id="ProtNLM"/>
    </source>
</evidence>
<feature type="transmembrane region" description="Helical" evidence="1">
    <location>
        <begin position="66"/>
        <end position="89"/>
    </location>
</feature>
<gene>
    <name evidence="2" type="ORF">HNP81_004279</name>
</gene>
<proteinExistence type="predicted"/>
<keyword evidence="1" id="KW-0812">Transmembrane</keyword>
<evidence type="ECO:0000313" key="2">
    <source>
        <dbReference type="EMBL" id="MBA9028957.1"/>
    </source>
</evidence>
<dbReference type="RefSeq" id="WP_182503861.1">
    <property type="nucleotide sequence ID" value="NZ_JACJHX010000022.1"/>
</dbReference>